<dbReference type="GO" id="GO:0016020">
    <property type="term" value="C:membrane"/>
    <property type="evidence" value="ECO:0007669"/>
    <property type="project" value="InterPro"/>
</dbReference>
<reference evidence="3 4" key="1">
    <citation type="submission" date="2019-06" db="EMBL/GenBank/DDBJ databases">
        <title>A novel species of marine bacteria.</title>
        <authorList>
            <person name="Wang Y."/>
        </authorList>
    </citation>
    <scope>NUCLEOTIDE SEQUENCE [LARGE SCALE GENOMIC DNA]</scope>
    <source>
        <strain evidence="3 4">MA1-10</strain>
    </source>
</reference>
<feature type="domain" description="Porin" evidence="2">
    <location>
        <begin position="12"/>
        <end position="286"/>
    </location>
</feature>
<evidence type="ECO:0000313" key="3">
    <source>
        <dbReference type="EMBL" id="TQV65861.1"/>
    </source>
</evidence>
<proteinExistence type="predicted"/>
<dbReference type="EMBL" id="VICH01000014">
    <property type="protein sequence ID" value="TQV65861.1"/>
    <property type="molecule type" value="Genomic_DNA"/>
</dbReference>
<organism evidence="3 4">
    <name type="scientific">Aliiroseovarius halocynthiae</name>
    <dbReference type="NCBI Taxonomy" id="985055"/>
    <lineage>
        <taxon>Bacteria</taxon>
        <taxon>Pseudomonadati</taxon>
        <taxon>Pseudomonadota</taxon>
        <taxon>Alphaproteobacteria</taxon>
        <taxon>Rhodobacterales</taxon>
        <taxon>Paracoccaceae</taxon>
        <taxon>Aliiroseovarius</taxon>
    </lineage>
</organism>
<comment type="caution">
    <text evidence="3">The sequence shown here is derived from an EMBL/GenBank/DDBJ whole genome shotgun (WGS) entry which is preliminary data.</text>
</comment>
<dbReference type="Proteomes" id="UP000315816">
    <property type="component" value="Unassembled WGS sequence"/>
</dbReference>
<dbReference type="Pfam" id="PF13609">
    <property type="entry name" value="Porin_4"/>
    <property type="match status" value="1"/>
</dbReference>
<feature type="chain" id="PRO_5021802042" evidence="1">
    <location>
        <begin position="26"/>
        <end position="298"/>
    </location>
</feature>
<gene>
    <name evidence="3" type="ORF">FIL88_15325</name>
</gene>
<evidence type="ECO:0000259" key="2">
    <source>
        <dbReference type="Pfam" id="PF13609"/>
    </source>
</evidence>
<dbReference type="InterPro" id="IPR023614">
    <property type="entry name" value="Porin_dom_sf"/>
</dbReference>
<evidence type="ECO:0000313" key="4">
    <source>
        <dbReference type="Proteomes" id="UP000315816"/>
    </source>
</evidence>
<dbReference type="InterPro" id="IPR033900">
    <property type="entry name" value="Gram_neg_porin_domain"/>
</dbReference>
<keyword evidence="1" id="KW-0732">Signal</keyword>
<dbReference type="GO" id="GO:0015288">
    <property type="term" value="F:porin activity"/>
    <property type="evidence" value="ECO:0007669"/>
    <property type="project" value="InterPro"/>
</dbReference>
<dbReference type="Gene3D" id="2.40.160.10">
    <property type="entry name" value="Porin"/>
    <property type="match status" value="1"/>
</dbReference>
<evidence type="ECO:0000256" key="1">
    <source>
        <dbReference type="SAM" id="SignalP"/>
    </source>
</evidence>
<dbReference type="OrthoDB" id="7326315at2"/>
<dbReference type="AlphaFoldDB" id="A0A545SLM2"/>
<dbReference type="SUPFAM" id="SSF56935">
    <property type="entry name" value="Porins"/>
    <property type="match status" value="1"/>
</dbReference>
<protein>
    <submittedName>
        <fullName evidence="3">Porin</fullName>
    </submittedName>
</protein>
<sequence>MRENEMKKILFASTALVATAGVAAAADVDFSGAAKMGFKYDKSAADQWSTVAETTLSVAMTGETDGGLSFGAKFDITAGSSFDGSKNTENQEIIDKTIVYVEGGFGKFSVGEVDNAAQTVTGLSDIGLTGLGTDNVAETLRGASKANMLYEGTFGDFKAALSYNMVAGGNNDWAVGGKYTMGDYSAGLGYSKAAGVNAVHVQLGANVGDIALAGLYSSTTGSGAKIHDYGVTAAYTMGAVTVTAAYSDTNKALAAGELATEAYGLGVAYDLGGGASLQAGVGEIKGVTKADLGIKMSF</sequence>
<name>A0A545SLM2_9RHOB</name>
<feature type="signal peptide" evidence="1">
    <location>
        <begin position="1"/>
        <end position="25"/>
    </location>
</feature>
<accession>A0A545SLM2</accession>
<keyword evidence="4" id="KW-1185">Reference proteome</keyword>